<dbReference type="GO" id="GO:0004812">
    <property type="term" value="F:aminoacyl-tRNA ligase activity"/>
    <property type="evidence" value="ECO:0007669"/>
    <property type="project" value="UniProtKB-KW"/>
</dbReference>
<dbReference type="OrthoDB" id="9786549at2"/>
<sequence>MAMPMTIREYLRACDIDFEEVPHPREATSSRIAEMAHIDGEQMAKAVMLHGDHGYRLAVVPSTCDADLERLSQMFHEKLELASEEEVRREFRDCDPGATIPVGQAYGLQVYLDDQLRHQPDIYFDAGDHETLVHMSGHEFDRLMADSRHGTISRHH</sequence>
<dbReference type="AlphaFoldDB" id="A0A291P641"/>
<organism evidence="2 3">
    <name type="scientific">Halomonas beimenensis</name>
    <dbReference type="NCBI Taxonomy" id="475662"/>
    <lineage>
        <taxon>Bacteria</taxon>
        <taxon>Pseudomonadati</taxon>
        <taxon>Pseudomonadota</taxon>
        <taxon>Gammaproteobacteria</taxon>
        <taxon>Oceanospirillales</taxon>
        <taxon>Halomonadaceae</taxon>
        <taxon>Halomonas</taxon>
    </lineage>
</organism>
<reference evidence="2 3" key="1">
    <citation type="journal article" date="2017" name="Sci. Rep.">
        <title>Revealing the Saline Adaptation Strategies of the Halophilic Bacterium Halomonas beimenensis through High-throughput Omics and Transposon Mutagenesis Approaches.</title>
        <authorList>
            <person name="Chen Y.H."/>
            <person name="Lin S.S."/>
            <person name="Shyu Y.T."/>
        </authorList>
    </citation>
    <scope>NUCLEOTIDE SEQUENCE [LARGE SCALE GENOMIC DNA]</scope>
    <source>
        <strain evidence="2 3">NTU-111</strain>
    </source>
</reference>
<protein>
    <submittedName>
        <fullName evidence="2">YbaK/prolyl-tRNA synthetase associated region</fullName>
    </submittedName>
</protein>
<dbReference type="EMBL" id="CP021435">
    <property type="protein sequence ID" value="ATJ82342.1"/>
    <property type="molecule type" value="Genomic_DNA"/>
</dbReference>
<dbReference type="Gene3D" id="3.90.960.10">
    <property type="entry name" value="YbaK/aminoacyl-tRNA synthetase-associated domain"/>
    <property type="match status" value="1"/>
</dbReference>
<dbReference type="SUPFAM" id="SSF55826">
    <property type="entry name" value="YbaK/ProRS associated domain"/>
    <property type="match status" value="1"/>
</dbReference>
<keyword evidence="2" id="KW-0436">Ligase</keyword>
<dbReference type="Proteomes" id="UP000219993">
    <property type="component" value="Chromosome"/>
</dbReference>
<dbReference type="KEGG" id="hbe:BEI_1355"/>
<proteinExistence type="predicted"/>
<dbReference type="RefSeq" id="WP_097788801.1">
    <property type="nucleotide sequence ID" value="NZ_BAAADT010000029.1"/>
</dbReference>
<gene>
    <name evidence="2" type="primary">prdX</name>
    <name evidence="2" type="ORF">BEI_1355</name>
</gene>
<keyword evidence="2" id="KW-0030">Aminoacyl-tRNA synthetase</keyword>
<evidence type="ECO:0000313" key="3">
    <source>
        <dbReference type="Proteomes" id="UP000219993"/>
    </source>
</evidence>
<dbReference type="InterPro" id="IPR007214">
    <property type="entry name" value="YbaK/aa-tRNA-synth-assoc-dom"/>
</dbReference>
<keyword evidence="3" id="KW-1185">Reference proteome</keyword>
<dbReference type="GO" id="GO:0002161">
    <property type="term" value="F:aminoacyl-tRNA deacylase activity"/>
    <property type="evidence" value="ECO:0007669"/>
    <property type="project" value="InterPro"/>
</dbReference>
<dbReference type="InterPro" id="IPR036754">
    <property type="entry name" value="YbaK/aa-tRNA-synt-asso_dom_sf"/>
</dbReference>
<evidence type="ECO:0000259" key="1">
    <source>
        <dbReference type="Pfam" id="PF04073"/>
    </source>
</evidence>
<name>A0A291P641_9GAMM</name>
<evidence type="ECO:0000313" key="2">
    <source>
        <dbReference type="EMBL" id="ATJ82342.1"/>
    </source>
</evidence>
<feature type="domain" description="YbaK/aminoacyl-tRNA synthetase-associated" evidence="1">
    <location>
        <begin position="23"/>
        <end position="142"/>
    </location>
</feature>
<accession>A0A291P641</accession>
<dbReference type="CDD" id="cd04332">
    <property type="entry name" value="YbaK_like"/>
    <property type="match status" value="1"/>
</dbReference>
<dbReference type="Pfam" id="PF04073">
    <property type="entry name" value="tRNA_edit"/>
    <property type="match status" value="1"/>
</dbReference>